<sequence length="526" mass="59912">MAHFNVTHHAVFNVDIQYEIFGHLKPRRDARIRGARQQKRKLNALVNLARACMSFRDCALDRLWEDRENFHAILALIPLSPDLTEEDACFQRVRFYAMRVRRMRLSECSLTLGNDARERLKSLHRIFGDKPLFPRLDRLMLIDCLPSIIDASLLLSPTLHTVSFVGSPSHLLNERDSTLKLADSQHQLSVFQLLARRVPDLHELDWAIKVSDLVERKALYAASERGMFDRESDSIGHSEDWLVRHVKNWSKKPTWAAYFCFISLLTDITPFDPISNSFQHLRSLQVSGCISTVSTILNTIHSTRLNGLTIVVTIPTPDELLAVAKLKDSLTSIVQRAGSFITEFTIVLTMDDPSPRARIHTIPISEILQPLMQTAQLQKLTANLQRYPVKLTNLDLYKFATSWPDLKSITVLQSLNLPEDYFPTPHSLIEIASRCPVLESITLSQTLRSVPSLHEVPSISHGLRYLRLHGDFNEPFCQCTQLLIAIVHRLFPLLRAQAVHRVVYGTKGMKDLMDEVQSRQSGTGNH</sequence>
<organism evidence="1 2">
    <name type="scientific">Cerrena zonata</name>
    <dbReference type="NCBI Taxonomy" id="2478898"/>
    <lineage>
        <taxon>Eukaryota</taxon>
        <taxon>Fungi</taxon>
        <taxon>Dikarya</taxon>
        <taxon>Basidiomycota</taxon>
        <taxon>Agaricomycotina</taxon>
        <taxon>Agaricomycetes</taxon>
        <taxon>Polyporales</taxon>
        <taxon>Cerrenaceae</taxon>
        <taxon>Cerrena</taxon>
    </lineage>
</organism>
<dbReference type="AlphaFoldDB" id="A0AAW0GGR6"/>
<dbReference type="Proteomes" id="UP001385951">
    <property type="component" value="Unassembled WGS sequence"/>
</dbReference>
<reference evidence="1 2" key="1">
    <citation type="submission" date="2022-09" db="EMBL/GenBank/DDBJ databases">
        <authorList>
            <person name="Palmer J.M."/>
        </authorList>
    </citation>
    <scope>NUCLEOTIDE SEQUENCE [LARGE SCALE GENOMIC DNA]</scope>
    <source>
        <strain evidence="1 2">DSM 7382</strain>
    </source>
</reference>
<evidence type="ECO:0000313" key="2">
    <source>
        <dbReference type="Proteomes" id="UP001385951"/>
    </source>
</evidence>
<protein>
    <recommendedName>
        <fullName evidence="3">F-box domain-containing protein</fullName>
    </recommendedName>
</protein>
<gene>
    <name evidence="1" type="ORF">QCA50_006992</name>
</gene>
<name>A0AAW0GGR6_9APHY</name>
<dbReference type="EMBL" id="JASBNA010000007">
    <property type="protein sequence ID" value="KAK7690335.1"/>
    <property type="molecule type" value="Genomic_DNA"/>
</dbReference>
<proteinExistence type="predicted"/>
<keyword evidence="2" id="KW-1185">Reference proteome</keyword>
<evidence type="ECO:0000313" key="1">
    <source>
        <dbReference type="EMBL" id="KAK7690335.1"/>
    </source>
</evidence>
<comment type="caution">
    <text evidence="1">The sequence shown here is derived from an EMBL/GenBank/DDBJ whole genome shotgun (WGS) entry which is preliminary data.</text>
</comment>
<evidence type="ECO:0008006" key="3">
    <source>
        <dbReference type="Google" id="ProtNLM"/>
    </source>
</evidence>
<dbReference type="Gene3D" id="3.80.10.10">
    <property type="entry name" value="Ribonuclease Inhibitor"/>
    <property type="match status" value="1"/>
</dbReference>
<accession>A0AAW0GGR6</accession>
<dbReference type="InterPro" id="IPR032675">
    <property type="entry name" value="LRR_dom_sf"/>
</dbReference>